<gene>
    <name evidence="9" type="ORF">AYI70_g7233</name>
</gene>
<keyword evidence="6" id="KW-0406">Ion transport</keyword>
<keyword evidence="3" id="KW-1003">Cell membrane</keyword>
<proteinExistence type="predicted"/>
<evidence type="ECO:0000313" key="9">
    <source>
        <dbReference type="EMBL" id="OMJ15492.1"/>
    </source>
</evidence>
<dbReference type="AlphaFoldDB" id="A0A1R1XLK9"/>
<name>A0A1R1XLK9_9FUNG</name>
<dbReference type="Proteomes" id="UP000187283">
    <property type="component" value="Unassembled WGS sequence"/>
</dbReference>
<dbReference type="Pfam" id="PF25539">
    <property type="entry name" value="Bestrophin_2"/>
    <property type="match status" value="1"/>
</dbReference>
<evidence type="ECO:0000256" key="2">
    <source>
        <dbReference type="ARBA" id="ARBA00022448"/>
    </source>
</evidence>
<accession>A0A1R1XLK9</accession>
<reference evidence="9 10" key="1">
    <citation type="submission" date="2017-01" db="EMBL/GenBank/DDBJ databases">
        <authorList>
            <person name="Mah S.A."/>
            <person name="Swanson W.J."/>
            <person name="Moy G.W."/>
            <person name="Vacquier V.D."/>
        </authorList>
    </citation>
    <scope>NUCLEOTIDE SEQUENCE [LARGE SCALE GENOMIC DNA]</scope>
    <source>
        <strain evidence="9 10">GSMNP</strain>
    </source>
</reference>
<sequence length="259" mass="29593">MVAFRTNSAYDRFWEGRKQFSSIEENITNAIRILQLSIHPKNEQERLDRAQAMKNLVAMAYSIKYYLLAKPNYLSEKMKSLVSPKILEIGGIDSSSPIDEKTWKISDKEMRSRGIFTKDSLNLPNTLAFEVTNYLEYIDRSYIVPAVYLAMYNSVSTITNAFVGCIRIQTTPIPKAYNCHLHMICTLYLLSIPFSLNGEALVTLLVVQFIVTFMLLGVLSIAEEIENPFGSDKNDLPILTYCDNLYEHLSFVLSNEKEL</sequence>
<evidence type="ECO:0000256" key="4">
    <source>
        <dbReference type="ARBA" id="ARBA00022692"/>
    </source>
</evidence>
<dbReference type="PANTHER" id="PTHR33281:SF19">
    <property type="entry name" value="VOLTAGE-DEPENDENT ANION CHANNEL-FORMING PROTEIN YNEE"/>
    <property type="match status" value="1"/>
</dbReference>
<keyword evidence="2" id="KW-0813">Transport</keyword>
<evidence type="ECO:0000256" key="3">
    <source>
        <dbReference type="ARBA" id="ARBA00022475"/>
    </source>
</evidence>
<feature type="transmembrane region" description="Helical" evidence="8">
    <location>
        <begin position="176"/>
        <end position="194"/>
    </location>
</feature>
<evidence type="ECO:0000256" key="1">
    <source>
        <dbReference type="ARBA" id="ARBA00004651"/>
    </source>
</evidence>
<dbReference type="EMBL" id="LSSN01002656">
    <property type="protein sequence ID" value="OMJ15492.1"/>
    <property type="molecule type" value="Genomic_DNA"/>
</dbReference>
<dbReference type="OrthoDB" id="1368at2759"/>
<evidence type="ECO:0000313" key="10">
    <source>
        <dbReference type="Proteomes" id="UP000187283"/>
    </source>
</evidence>
<keyword evidence="4 8" id="KW-0812">Transmembrane</keyword>
<evidence type="ECO:0000256" key="5">
    <source>
        <dbReference type="ARBA" id="ARBA00022989"/>
    </source>
</evidence>
<keyword evidence="10" id="KW-1185">Reference proteome</keyword>
<keyword evidence="7 8" id="KW-0472">Membrane</keyword>
<dbReference type="GO" id="GO:0005886">
    <property type="term" value="C:plasma membrane"/>
    <property type="evidence" value="ECO:0007669"/>
    <property type="project" value="UniProtKB-SubCell"/>
</dbReference>
<dbReference type="STRING" id="133412.A0A1R1XLK9"/>
<evidence type="ECO:0000256" key="6">
    <source>
        <dbReference type="ARBA" id="ARBA00023065"/>
    </source>
</evidence>
<evidence type="ECO:0000256" key="8">
    <source>
        <dbReference type="SAM" id="Phobius"/>
    </source>
</evidence>
<dbReference type="InterPro" id="IPR044669">
    <property type="entry name" value="YneE/VCCN1/2-like"/>
</dbReference>
<protein>
    <submittedName>
        <fullName evidence="9">UPF0187 protein</fullName>
    </submittedName>
</protein>
<dbReference type="PANTHER" id="PTHR33281">
    <property type="entry name" value="UPF0187 PROTEIN YNEE"/>
    <property type="match status" value="1"/>
</dbReference>
<keyword evidence="5 8" id="KW-1133">Transmembrane helix</keyword>
<organism evidence="9 10">
    <name type="scientific">Smittium culicis</name>
    <dbReference type="NCBI Taxonomy" id="133412"/>
    <lineage>
        <taxon>Eukaryota</taxon>
        <taxon>Fungi</taxon>
        <taxon>Fungi incertae sedis</taxon>
        <taxon>Zoopagomycota</taxon>
        <taxon>Kickxellomycotina</taxon>
        <taxon>Harpellomycetes</taxon>
        <taxon>Harpellales</taxon>
        <taxon>Legeriomycetaceae</taxon>
        <taxon>Smittium</taxon>
    </lineage>
</organism>
<comment type="subcellular location">
    <subcellularLocation>
        <location evidence="1">Cell membrane</location>
        <topology evidence="1">Multi-pass membrane protein</topology>
    </subcellularLocation>
</comment>
<evidence type="ECO:0000256" key="7">
    <source>
        <dbReference type="ARBA" id="ARBA00023136"/>
    </source>
</evidence>
<feature type="transmembrane region" description="Helical" evidence="8">
    <location>
        <begin position="200"/>
        <end position="222"/>
    </location>
</feature>
<comment type="caution">
    <text evidence="9">The sequence shown here is derived from an EMBL/GenBank/DDBJ whole genome shotgun (WGS) entry which is preliminary data.</text>
</comment>
<dbReference type="GO" id="GO:0005254">
    <property type="term" value="F:chloride channel activity"/>
    <property type="evidence" value="ECO:0007669"/>
    <property type="project" value="InterPro"/>
</dbReference>